<sequence length="447" mass="46875">MTAPIAQPRPGIARIALFGAGDFACNLYWQAITLYLLIFYIDTLKLPPATAAAIYMVGAIWDGLADLLVGALTEHRQWRYRRLVAFGATPLGLAFAALYALPALTGGAIAVTLGTHVVFRTFYALVNVPYASWSVRISAASRDRTLVAGFRMGFGALAAFFVALGTPWLANKLGGAGGGLVNIAALLAMIGTPLLLLVAYLTPEIISEHHQQERISPRVAIATLFRNRAFVSLNAATACAALAAAVVGHSVLFYFRHTLNAAGAGSEALAAMGIAALIAIPGWTWGATRIGTRASWFVAGGIGLIVLALGAMLIGSSPLAAQIFLFALQIALAGFSVLGWAMLPDTVEYGEAHYGVRVEAMAFACAALVQKLALAFAALLIGLGYDWIGYSNNGPQTALARDGIAWIMFALPAIAIGASLAAMLTSPLRRGTHRHDLAIIAARNDAS</sequence>
<feature type="transmembrane region" description="Helical" evidence="2">
    <location>
        <begin position="12"/>
        <end position="41"/>
    </location>
</feature>
<keyword evidence="2" id="KW-1133">Transmembrane helix</keyword>
<dbReference type="EMBL" id="WTYQ01000002">
    <property type="protein sequence ID" value="MXP25523.1"/>
    <property type="molecule type" value="Genomic_DNA"/>
</dbReference>
<keyword evidence="4" id="KW-1185">Reference proteome</keyword>
<feature type="transmembrane region" description="Helical" evidence="2">
    <location>
        <begin position="53"/>
        <end position="71"/>
    </location>
</feature>
<keyword evidence="2" id="KW-0812">Transmembrane</keyword>
<dbReference type="Pfam" id="PF13347">
    <property type="entry name" value="MFS_2"/>
    <property type="match status" value="1"/>
</dbReference>
<keyword evidence="3" id="KW-0762">Sugar transport</keyword>
<feature type="transmembrane region" description="Helical" evidence="2">
    <location>
        <begin position="320"/>
        <end position="341"/>
    </location>
</feature>
<feature type="transmembrane region" description="Helical" evidence="2">
    <location>
        <begin position="107"/>
        <end position="126"/>
    </location>
</feature>
<dbReference type="GO" id="GO:0008643">
    <property type="term" value="P:carbohydrate transport"/>
    <property type="evidence" value="ECO:0007669"/>
    <property type="project" value="InterPro"/>
</dbReference>
<dbReference type="InterPro" id="IPR039672">
    <property type="entry name" value="MFS_2"/>
</dbReference>
<comment type="similarity">
    <text evidence="1">Belongs to the sodium:galactoside symporter (TC 2.A.2) family.</text>
</comment>
<dbReference type="GO" id="GO:0005886">
    <property type="term" value="C:plasma membrane"/>
    <property type="evidence" value="ECO:0007669"/>
    <property type="project" value="TreeGrafter"/>
</dbReference>
<evidence type="ECO:0000256" key="2">
    <source>
        <dbReference type="SAM" id="Phobius"/>
    </source>
</evidence>
<protein>
    <submittedName>
        <fullName evidence="3">Sugar transporter</fullName>
    </submittedName>
</protein>
<reference evidence="3 4" key="1">
    <citation type="submission" date="2019-12" db="EMBL/GenBank/DDBJ databases">
        <title>Genomic-based taxomic classification of the family Erythrobacteraceae.</title>
        <authorList>
            <person name="Xu L."/>
        </authorList>
    </citation>
    <scope>NUCLEOTIDE SEQUENCE [LARGE SCALE GENOMIC DNA]</scope>
    <source>
        <strain evidence="3 4">DSM 18604</strain>
    </source>
</reference>
<evidence type="ECO:0000313" key="4">
    <source>
        <dbReference type="Proteomes" id="UP000460561"/>
    </source>
</evidence>
<organism evidence="3 4">
    <name type="scientific">Altericroceibacterium indicum</name>
    <dbReference type="NCBI Taxonomy" id="374177"/>
    <lineage>
        <taxon>Bacteria</taxon>
        <taxon>Pseudomonadati</taxon>
        <taxon>Pseudomonadota</taxon>
        <taxon>Alphaproteobacteria</taxon>
        <taxon>Sphingomonadales</taxon>
        <taxon>Erythrobacteraceae</taxon>
        <taxon>Altericroceibacterium</taxon>
    </lineage>
</organism>
<dbReference type="Proteomes" id="UP000460561">
    <property type="component" value="Unassembled WGS sequence"/>
</dbReference>
<feature type="transmembrane region" description="Helical" evidence="2">
    <location>
        <begin position="403"/>
        <end position="424"/>
    </location>
</feature>
<gene>
    <name evidence="3" type="ORF">GRI39_05635</name>
</gene>
<feature type="transmembrane region" description="Helical" evidence="2">
    <location>
        <begin position="83"/>
        <end position="101"/>
    </location>
</feature>
<comment type="caution">
    <text evidence="3">The sequence shown here is derived from an EMBL/GenBank/DDBJ whole genome shotgun (WGS) entry which is preliminary data.</text>
</comment>
<feature type="transmembrane region" description="Helical" evidence="2">
    <location>
        <begin position="233"/>
        <end position="256"/>
    </location>
</feature>
<dbReference type="OrthoDB" id="9764596at2"/>
<dbReference type="AlphaFoldDB" id="A0A845A8E6"/>
<dbReference type="Gene3D" id="1.20.1250.20">
    <property type="entry name" value="MFS general substrate transporter like domains"/>
    <property type="match status" value="2"/>
</dbReference>
<dbReference type="GO" id="GO:0015293">
    <property type="term" value="F:symporter activity"/>
    <property type="evidence" value="ECO:0007669"/>
    <property type="project" value="InterPro"/>
</dbReference>
<dbReference type="PANTHER" id="PTHR11328:SF24">
    <property type="entry name" value="MAJOR FACILITATOR SUPERFAMILY (MFS) PROFILE DOMAIN-CONTAINING PROTEIN"/>
    <property type="match status" value="1"/>
</dbReference>
<feature type="transmembrane region" description="Helical" evidence="2">
    <location>
        <begin position="294"/>
        <end position="314"/>
    </location>
</feature>
<feature type="transmembrane region" description="Helical" evidence="2">
    <location>
        <begin position="362"/>
        <end position="383"/>
    </location>
</feature>
<feature type="transmembrane region" description="Helical" evidence="2">
    <location>
        <begin position="268"/>
        <end position="287"/>
    </location>
</feature>
<evidence type="ECO:0000256" key="1">
    <source>
        <dbReference type="ARBA" id="ARBA00009617"/>
    </source>
</evidence>
<keyword evidence="2" id="KW-0472">Membrane</keyword>
<dbReference type="RefSeq" id="WP_160738746.1">
    <property type="nucleotide sequence ID" value="NZ_WTYQ01000002.1"/>
</dbReference>
<dbReference type="PANTHER" id="PTHR11328">
    <property type="entry name" value="MAJOR FACILITATOR SUPERFAMILY DOMAIN-CONTAINING PROTEIN"/>
    <property type="match status" value="1"/>
</dbReference>
<dbReference type="InterPro" id="IPR036259">
    <property type="entry name" value="MFS_trans_sf"/>
</dbReference>
<feature type="transmembrane region" description="Helical" evidence="2">
    <location>
        <begin position="180"/>
        <end position="201"/>
    </location>
</feature>
<proteinExistence type="inferred from homology"/>
<feature type="transmembrane region" description="Helical" evidence="2">
    <location>
        <begin position="146"/>
        <end position="168"/>
    </location>
</feature>
<evidence type="ECO:0000313" key="3">
    <source>
        <dbReference type="EMBL" id="MXP25523.1"/>
    </source>
</evidence>
<name>A0A845A8E6_9SPHN</name>
<keyword evidence="3" id="KW-0813">Transport</keyword>
<accession>A0A845A8E6</accession>
<dbReference type="SUPFAM" id="SSF103473">
    <property type="entry name" value="MFS general substrate transporter"/>
    <property type="match status" value="1"/>
</dbReference>